<evidence type="ECO:0000256" key="3">
    <source>
        <dbReference type="ARBA" id="ARBA00022475"/>
    </source>
</evidence>
<feature type="transmembrane region" description="Helical" evidence="7">
    <location>
        <begin position="114"/>
        <end position="134"/>
    </location>
</feature>
<dbReference type="PANTHER" id="PTHR43744:SF12">
    <property type="entry name" value="ABC TRANSPORTER PERMEASE PROTEIN MG189-RELATED"/>
    <property type="match status" value="1"/>
</dbReference>
<organism evidence="9 10">
    <name type="scientific">Wansuia hejianensis</name>
    <dbReference type="NCBI Taxonomy" id="2763667"/>
    <lineage>
        <taxon>Bacteria</taxon>
        <taxon>Bacillati</taxon>
        <taxon>Bacillota</taxon>
        <taxon>Clostridia</taxon>
        <taxon>Lachnospirales</taxon>
        <taxon>Lachnospiraceae</taxon>
        <taxon>Wansuia</taxon>
    </lineage>
</organism>
<feature type="transmembrane region" description="Helical" evidence="7">
    <location>
        <begin position="77"/>
        <end position="102"/>
    </location>
</feature>
<reference evidence="9 10" key="1">
    <citation type="submission" date="2020-08" db="EMBL/GenBank/DDBJ databases">
        <authorList>
            <person name="Liu C."/>
            <person name="Sun Q."/>
        </authorList>
    </citation>
    <scope>NUCLEOTIDE SEQUENCE [LARGE SCALE GENOMIC DNA]</scope>
    <source>
        <strain evidence="9 10">NSJ-29</strain>
    </source>
</reference>
<feature type="transmembrane region" description="Helical" evidence="7">
    <location>
        <begin position="21"/>
        <end position="39"/>
    </location>
</feature>
<keyword evidence="5 7" id="KW-1133">Transmembrane helix</keyword>
<dbReference type="Proteomes" id="UP000515860">
    <property type="component" value="Chromosome"/>
</dbReference>
<gene>
    <name evidence="9" type="ORF">H9Q79_14670</name>
</gene>
<evidence type="ECO:0000313" key="9">
    <source>
        <dbReference type="EMBL" id="QNM08117.1"/>
    </source>
</evidence>
<feature type="domain" description="ABC transmembrane type-1" evidence="8">
    <location>
        <begin position="77"/>
        <end position="270"/>
    </location>
</feature>
<dbReference type="EMBL" id="CP060635">
    <property type="protein sequence ID" value="QNM08117.1"/>
    <property type="molecule type" value="Genomic_DNA"/>
</dbReference>
<evidence type="ECO:0000256" key="2">
    <source>
        <dbReference type="ARBA" id="ARBA00022448"/>
    </source>
</evidence>
<evidence type="ECO:0000313" key="10">
    <source>
        <dbReference type="Proteomes" id="UP000515860"/>
    </source>
</evidence>
<keyword evidence="6 7" id="KW-0472">Membrane</keyword>
<feature type="transmembrane region" description="Helical" evidence="7">
    <location>
        <begin position="189"/>
        <end position="211"/>
    </location>
</feature>
<comment type="similarity">
    <text evidence="7">Belongs to the binding-protein-dependent transport system permease family.</text>
</comment>
<sequence>MSVKAQKPKAKIKANSVVGNIILWLAVLAVILPLVWVFLTSLKSNQDFYSNVWGLPKEWVWSNYARAWERGNIGSGVINSVVVSLGALAVNLVCSTTSAYALSRFEFRGRKALYGLYVAAIMVPSIITLIPQYFMLLQLNLLDTRLGLILVYGLSSVPFSTFMLFGFFKALPHELEEAAMIDGAGYIKTFRTIMLPLAQPGVITVMIVNFIDYWNEYYKAMSYVTTPSKLTIPVGLVQFTQQSQYRIDWGALMASNIIMIIPTIVVYCIFQNSIQKGLTAGAVKG</sequence>
<dbReference type="GO" id="GO:0005886">
    <property type="term" value="C:plasma membrane"/>
    <property type="evidence" value="ECO:0007669"/>
    <property type="project" value="UniProtKB-SubCell"/>
</dbReference>
<comment type="subcellular location">
    <subcellularLocation>
        <location evidence="1 7">Cell membrane</location>
        <topology evidence="1 7">Multi-pass membrane protein</topology>
    </subcellularLocation>
</comment>
<dbReference type="KEGG" id="whj:H9Q79_14670"/>
<dbReference type="AlphaFoldDB" id="A0A7G9GBD5"/>
<dbReference type="InterPro" id="IPR000515">
    <property type="entry name" value="MetI-like"/>
</dbReference>
<proteinExistence type="inferred from homology"/>
<dbReference type="Pfam" id="PF00528">
    <property type="entry name" value="BPD_transp_1"/>
    <property type="match status" value="1"/>
</dbReference>
<evidence type="ECO:0000256" key="6">
    <source>
        <dbReference type="ARBA" id="ARBA00023136"/>
    </source>
</evidence>
<evidence type="ECO:0000256" key="5">
    <source>
        <dbReference type="ARBA" id="ARBA00022989"/>
    </source>
</evidence>
<accession>A0A7G9GBD5</accession>
<evidence type="ECO:0000259" key="8">
    <source>
        <dbReference type="PROSITE" id="PS50928"/>
    </source>
</evidence>
<dbReference type="PANTHER" id="PTHR43744">
    <property type="entry name" value="ABC TRANSPORTER PERMEASE PROTEIN MG189-RELATED-RELATED"/>
    <property type="match status" value="1"/>
</dbReference>
<feature type="transmembrane region" description="Helical" evidence="7">
    <location>
        <begin position="249"/>
        <end position="270"/>
    </location>
</feature>
<keyword evidence="4 7" id="KW-0812">Transmembrane</keyword>
<dbReference type="SUPFAM" id="SSF161098">
    <property type="entry name" value="MetI-like"/>
    <property type="match status" value="1"/>
</dbReference>
<keyword evidence="10" id="KW-1185">Reference proteome</keyword>
<protein>
    <submittedName>
        <fullName evidence="9">Carbohydrate ABC transporter permease</fullName>
    </submittedName>
</protein>
<dbReference type="PROSITE" id="PS50928">
    <property type="entry name" value="ABC_TM1"/>
    <property type="match status" value="1"/>
</dbReference>
<dbReference type="GO" id="GO:0055085">
    <property type="term" value="P:transmembrane transport"/>
    <property type="evidence" value="ECO:0007669"/>
    <property type="project" value="InterPro"/>
</dbReference>
<feature type="transmembrane region" description="Helical" evidence="7">
    <location>
        <begin position="146"/>
        <end position="168"/>
    </location>
</feature>
<dbReference type="InterPro" id="IPR035906">
    <property type="entry name" value="MetI-like_sf"/>
</dbReference>
<keyword evidence="2 7" id="KW-0813">Transport</keyword>
<dbReference type="Gene3D" id="1.10.3720.10">
    <property type="entry name" value="MetI-like"/>
    <property type="match status" value="1"/>
</dbReference>
<evidence type="ECO:0000256" key="4">
    <source>
        <dbReference type="ARBA" id="ARBA00022692"/>
    </source>
</evidence>
<dbReference type="RefSeq" id="WP_118646457.1">
    <property type="nucleotide sequence ID" value="NZ_CP060635.1"/>
</dbReference>
<keyword evidence="3" id="KW-1003">Cell membrane</keyword>
<name>A0A7G9GBD5_9FIRM</name>
<dbReference type="CDD" id="cd06261">
    <property type="entry name" value="TM_PBP2"/>
    <property type="match status" value="1"/>
</dbReference>
<evidence type="ECO:0000256" key="1">
    <source>
        <dbReference type="ARBA" id="ARBA00004651"/>
    </source>
</evidence>
<evidence type="ECO:0000256" key="7">
    <source>
        <dbReference type="RuleBase" id="RU363032"/>
    </source>
</evidence>